<dbReference type="PANTHER" id="PTHR33075">
    <property type="entry name" value="OS02G0499800 PROTEIN"/>
    <property type="match status" value="1"/>
</dbReference>
<sequence>MGGVIQRTALDRFGSSISLSPSSRSPGFFLVASFDSVSLVLQSCLGGLAIDFNVVYLSGSSFRFTVQSKSIGFMVYNLKFFKFELFAVFFSLWGNGGPNWIKEHDLWLSELVEWAYVQHKNSKKSFADAVRSSPAHRFLLLGNFDHDREHVSAFDHLSSDRSEMAGFQNLNSHPKEKESNQLFLKPTLHNPRNSRLYFRCLSLGHLNVFGYGRISRFCRAKSNRSRIYRRVVPAARPTNDPPAFNSAASSSNVASPSFGGDASPSPDHATAPPSSMSNFPVDPCPHLPNGFHRKRRIAPRKKEG</sequence>
<dbReference type="AlphaFoldDB" id="A0A4U6U7I0"/>
<reference evidence="2" key="1">
    <citation type="submission" date="2019-03" db="EMBL/GenBank/DDBJ databases">
        <title>WGS assembly of Setaria viridis.</title>
        <authorList>
            <person name="Huang P."/>
            <person name="Jenkins J."/>
            <person name="Grimwood J."/>
            <person name="Barry K."/>
            <person name="Healey A."/>
            <person name="Mamidi S."/>
            <person name="Sreedasyam A."/>
            <person name="Shu S."/>
            <person name="Feldman M."/>
            <person name="Wu J."/>
            <person name="Yu Y."/>
            <person name="Chen C."/>
            <person name="Johnson J."/>
            <person name="Rokhsar D."/>
            <person name="Baxter I."/>
            <person name="Schmutz J."/>
            <person name="Brutnell T."/>
            <person name="Kellogg E."/>
        </authorList>
    </citation>
    <scope>NUCLEOTIDE SEQUENCE [LARGE SCALE GENOMIC DNA]</scope>
</reference>
<keyword evidence="3" id="KW-1185">Reference proteome</keyword>
<gene>
    <name evidence="2" type="ORF">SEVIR_6G146600v2</name>
</gene>
<evidence type="ECO:0000256" key="1">
    <source>
        <dbReference type="SAM" id="MobiDB-lite"/>
    </source>
</evidence>
<name>A0A4U6U7I0_SETVI</name>
<dbReference type="EMBL" id="CM016557">
    <property type="protein sequence ID" value="TKW10204.1"/>
    <property type="molecule type" value="Genomic_DNA"/>
</dbReference>
<evidence type="ECO:0000313" key="3">
    <source>
        <dbReference type="Proteomes" id="UP000298652"/>
    </source>
</evidence>
<feature type="compositionally biased region" description="Low complexity" evidence="1">
    <location>
        <begin position="241"/>
        <end position="258"/>
    </location>
</feature>
<proteinExistence type="predicted"/>
<protein>
    <submittedName>
        <fullName evidence="2">Uncharacterized protein</fullName>
    </submittedName>
</protein>
<dbReference type="PANTHER" id="PTHR33075:SF7">
    <property type="entry name" value="OS02G0303350 PROTEIN"/>
    <property type="match status" value="1"/>
</dbReference>
<dbReference type="Proteomes" id="UP000298652">
    <property type="component" value="Chromosome 6"/>
</dbReference>
<dbReference type="Gramene" id="TKW10204">
    <property type="protein sequence ID" value="TKW10204"/>
    <property type="gene ID" value="SEVIR_6G146600v2"/>
</dbReference>
<evidence type="ECO:0000313" key="2">
    <source>
        <dbReference type="EMBL" id="TKW10204.1"/>
    </source>
</evidence>
<accession>A0A4U6U7I0</accession>
<organism evidence="2 3">
    <name type="scientific">Setaria viridis</name>
    <name type="common">Green bristlegrass</name>
    <name type="synonym">Setaria italica subsp. viridis</name>
    <dbReference type="NCBI Taxonomy" id="4556"/>
    <lineage>
        <taxon>Eukaryota</taxon>
        <taxon>Viridiplantae</taxon>
        <taxon>Streptophyta</taxon>
        <taxon>Embryophyta</taxon>
        <taxon>Tracheophyta</taxon>
        <taxon>Spermatophyta</taxon>
        <taxon>Magnoliopsida</taxon>
        <taxon>Liliopsida</taxon>
        <taxon>Poales</taxon>
        <taxon>Poaceae</taxon>
        <taxon>PACMAD clade</taxon>
        <taxon>Panicoideae</taxon>
        <taxon>Panicodae</taxon>
        <taxon>Paniceae</taxon>
        <taxon>Cenchrinae</taxon>
        <taxon>Setaria</taxon>
    </lineage>
</organism>
<feature type="compositionally biased region" description="Basic residues" evidence="1">
    <location>
        <begin position="291"/>
        <end position="304"/>
    </location>
</feature>
<feature type="region of interest" description="Disordered" evidence="1">
    <location>
        <begin position="231"/>
        <end position="304"/>
    </location>
</feature>